<gene>
    <name evidence="5" type="ORF">NC595_18550</name>
</gene>
<dbReference type="InterPro" id="IPR058531">
    <property type="entry name" value="Baseplate_J_M"/>
</dbReference>
<proteinExistence type="inferred from homology"/>
<evidence type="ECO:0000259" key="3">
    <source>
        <dbReference type="Pfam" id="PF26078"/>
    </source>
</evidence>
<comment type="caution">
    <text evidence="5">The sequence shown here is derived from an EMBL/GenBank/DDBJ whole genome shotgun (WGS) entry which is preliminary data.</text>
</comment>
<evidence type="ECO:0000256" key="1">
    <source>
        <dbReference type="ARBA" id="ARBA00038087"/>
    </source>
</evidence>
<keyword evidence="6" id="KW-1185">Reference proteome</keyword>
<evidence type="ECO:0000259" key="4">
    <source>
        <dbReference type="Pfam" id="PF26079"/>
    </source>
</evidence>
<sequence length="389" mass="39326">MPYQRPTLSELRAQVAADISSGIPGADGLLRFSNLKVLGTVQAGLSHLHYGYLDWIALQATPYTATDEFLEAWAALKDVFREPATAATGTATFSGVVGTSLPSGTRMVRGDGYVYQSTASGTVGSGGTVTVPAEAVLDPIDPINNPTGNGAAGNTPTGTVLTLESPITGIQSGGTAATAFTGGADVEKDDALRTRMLLAYQNAPQGGKASDYVLWALSVPGVTRAWVAPNGFGTGTVVVYIMLDIAEAGNGGFPVGTDGVSQHDKGADGTPRGTVATGDQLTAADVIIDLEPVTALVYLVAPTANTINFTISGIGTPSADTQAAIASAIDNIFLGHGSPIAGTSVALSSIEAVIAAIAGTTGFVINSPTGNIANVTGQLPVRGTMTYNP</sequence>
<dbReference type="Pfam" id="PF26079">
    <property type="entry name" value="Baseplate_J_C"/>
    <property type="match status" value="1"/>
</dbReference>
<feature type="domain" description="Baseplate J-like C-terminal" evidence="4">
    <location>
        <begin position="307"/>
        <end position="388"/>
    </location>
</feature>
<evidence type="ECO:0000313" key="5">
    <source>
        <dbReference type="EMBL" id="MCP1376053.1"/>
    </source>
</evidence>
<reference evidence="5 6" key="1">
    <citation type="submission" date="2022-06" db="EMBL/GenBank/DDBJ databases">
        <title>Dyella sp. Sa strain:Sa Genome sequencing.</title>
        <authorList>
            <person name="Park S."/>
        </authorList>
    </citation>
    <scope>NUCLEOTIDE SEQUENCE [LARGE SCALE GENOMIC DNA]</scope>
    <source>
        <strain evidence="5 6">Sa</strain>
    </source>
</reference>
<feature type="domain" description="Baseplate protein J-like barrel" evidence="2">
    <location>
        <begin position="90"/>
        <end position="183"/>
    </location>
</feature>
<dbReference type="PANTHER" id="PTHR37829:SF3">
    <property type="entry name" value="PROTEIN JAYE-RELATED"/>
    <property type="match status" value="1"/>
</dbReference>
<dbReference type="InterPro" id="IPR058530">
    <property type="entry name" value="Baseplate_J-like_C"/>
</dbReference>
<dbReference type="Proteomes" id="UP001204615">
    <property type="component" value="Unassembled WGS sequence"/>
</dbReference>
<evidence type="ECO:0000313" key="6">
    <source>
        <dbReference type="Proteomes" id="UP001204615"/>
    </source>
</evidence>
<feature type="domain" description="Baseplate J-like central" evidence="3">
    <location>
        <begin position="204"/>
        <end position="300"/>
    </location>
</feature>
<dbReference type="RefSeq" id="WP_253568859.1">
    <property type="nucleotide sequence ID" value="NZ_JAMZEK010000004.1"/>
</dbReference>
<evidence type="ECO:0000259" key="2">
    <source>
        <dbReference type="Pfam" id="PF04865"/>
    </source>
</evidence>
<protein>
    <submittedName>
        <fullName evidence="5">Baseplate J/gp47 family protein</fullName>
    </submittedName>
</protein>
<dbReference type="Pfam" id="PF04865">
    <property type="entry name" value="Baseplate_J"/>
    <property type="match status" value="1"/>
</dbReference>
<comment type="similarity">
    <text evidence="1">Belongs to the Mu gp47/PBSX XkdT family.</text>
</comment>
<dbReference type="Pfam" id="PF26078">
    <property type="entry name" value="Baseplate_J_M"/>
    <property type="match status" value="1"/>
</dbReference>
<dbReference type="InterPro" id="IPR052399">
    <property type="entry name" value="Phage_Baseplate_Assmbl_Protein"/>
</dbReference>
<dbReference type="InterPro" id="IPR006949">
    <property type="entry name" value="Barrel_Baseplate_J-like"/>
</dbReference>
<dbReference type="PANTHER" id="PTHR37829">
    <property type="entry name" value="PHAGE-LIKE ELEMENT PBSX PROTEIN XKDT"/>
    <property type="match status" value="1"/>
</dbReference>
<organism evidence="5 6">
    <name type="scientific">Dyella lutea</name>
    <dbReference type="NCBI Taxonomy" id="2950441"/>
    <lineage>
        <taxon>Bacteria</taxon>
        <taxon>Pseudomonadati</taxon>
        <taxon>Pseudomonadota</taxon>
        <taxon>Gammaproteobacteria</taxon>
        <taxon>Lysobacterales</taxon>
        <taxon>Rhodanobacteraceae</taxon>
        <taxon>Dyella</taxon>
    </lineage>
</organism>
<dbReference type="EMBL" id="JAMZEK010000004">
    <property type="protein sequence ID" value="MCP1376053.1"/>
    <property type="molecule type" value="Genomic_DNA"/>
</dbReference>
<name>A0ABT1FIU7_9GAMM</name>
<accession>A0ABT1FIU7</accession>